<evidence type="ECO:0000313" key="9">
    <source>
        <dbReference type="Proteomes" id="UP000246104"/>
    </source>
</evidence>
<keyword evidence="5 7" id="KW-0687">Ribonucleoprotein</keyword>
<dbReference type="InterPro" id="IPR042105">
    <property type="entry name" value="Ribosomal_bL31_sf"/>
</dbReference>
<dbReference type="GO" id="GO:0003735">
    <property type="term" value="F:structural constituent of ribosome"/>
    <property type="evidence" value="ECO:0007669"/>
    <property type="project" value="InterPro"/>
</dbReference>
<sequence>MKANIHPNWNHQATVTCACGNTFQTGSTNDEIRVDICYACHPFYTGSMKFVDVQGRVDRFTKLRDAAKAKQAQVGNKKAAETKKAQPLSLKEMLEAEKSKIKTA</sequence>
<organism evidence="8 9">
    <name type="scientific">Candidatus Cerribacteria bacterium 'Amazon FNV 2010 28 9'</name>
    <dbReference type="NCBI Taxonomy" id="2081795"/>
    <lineage>
        <taxon>Bacteria</taxon>
        <taxon>Candidatus Cerribacteria</taxon>
    </lineage>
</organism>
<evidence type="ECO:0000256" key="3">
    <source>
        <dbReference type="ARBA" id="ARBA00022884"/>
    </source>
</evidence>
<comment type="cofactor">
    <cofactor evidence="7">
        <name>Zn(2+)</name>
        <dbReference type="ChEBI" id="CHEBI:29105"/>
    </cofactor>
    <text evidence="7">Binds 1 zinc ion per subunit.</text>
</comment>
<dbReference type="AlphaFoldDB" id="A0A317JPP7"/>
<gene>
    <name evidence="7" type="primary">rpmE</name>
    <name evidence="8" type="ORF">C5B42_05935</name>
</gene>
<evidence type="ECO:0000256" key="1">
    <source>
        <dbReference type="ARBA" id="ARBA00009296"/>
    </source>
</evidence>
<comment type="function">
    <text evidence="7">Binds the 23S rRNA.</text>
</comment>
<keyword evidence="4 7" id="KW-0689">Ribosomal protein</keyword>
<dbReference type="GO" id="GO:0046872">
    <property type="term" value="F:metal ion binding"/>
    <property type="evidence" value="ECO:0007669"/>
    <property type="project" value="UniProtKB-KW"/>
</dbReference>
<comment type="similarity">
    <text evidence="1 7">Belongs to the bacterial ribosomal protein bL31 family. Type A subfamily.</text>
</comment>
<reference evidence="8 9" key="1">
    <citation type="submission" date="2018-02" db="EMBL/GenBank/DDBJ databases">
        <title>Genomic Reconstructions from Amazon Rainforest and Pasture Soil Reveal Novel Insights into the Physiology of Candidate Phyla in Tropical Sites.</title>
        <authorList>
            <person name="Kroeger M.E."/>
            <person name="Delmont T."/>
            <person name="Eren A.M."/>
            <person name="Guo J."/>
            <person name="Meyer K.M."/>
            <person name="Khan K."/>
            <person name="Rodrigues J.L.M."/>
            <person name="Bohannan B.J.M."/>
            <person name="Tringe S."/>
            <person name="Borges C.D."/>
            <person name="Tiedje J."/>
            <person name="Tsai S.M."/>
            <person name="Nusslein K."/>
        </authorList>
    </citation>
    <scope>NUCLEOTIDE SEQUENCE [LARGE SCALE GENOMIC DNA]</scope>
    <source>
        <strain evidence="8">Amazon FNV 2010 28 9</strain>
    </source>
</reference>
<feature type="binding site" evidence="7">
    <location>
        <position position="17"/>
    </location>
    <ligand>
        <name>Zn(2+)</name>
        <dbReference type="ChEBI" id="CHEBI:29105"/>
    </ligand>
</feature>
<dbReference type="PROSITE" id="PS01143">
    <property type="entry name" value="RIBOSOMAL_L31"/>
    <property type="match status" value="1"/>
</dbReference>
<dbReference type="GO" id="GO:0019843">
    <property type="term" value="F:rRNA binding"/>
    <property type="evidence" value="ECO:0007669"/>
    <property type="project" value="UniProtKB-KW"/>
</dbReference>
<dbReference type="NCBIfam" id="TIGR00105">
    <property type="entry name" value="L31"/>
    <property type="match status" value="1"/>
</dbReference>
<protein>
    <recommendedName>
        <fullName evidence="6 7">Large ribosomal subunit protein bL31</fullName>
    </recommendedName>
</protein>
<comment type="subunit">
    <text evidence="7">Part of the 50S ribosomal subunit.</text>
</comment>
<dbReference type="HAMAP" id="MF_00501">
    <property type="entry name" value="Ribosomal_bL31_1"/>
    <property type="match status" value="1"/>
</dbReference>
<dbReference type="EMBL" id="PSRQ01000062">
    <property type="protein sequence ID" value="PWU22526.1"/>
    <property type="molecule type" value="Genomic_DNA"/>
</dbReference>
<keyword evidence="7" id="KW-0862">Zinc</keyword>
<keyword evidence="3 7" id="KW-0694">RNA-binding</keyword>
<evidence type="ECO:0000313" key="8">
    <source>
        <dbReference type="EMBL" id="PWU22526.1"/>
    </source>
</evidence>
<dbReference type="PANTHER" id="PTHR33280:SF1">
    <property type="entry name" value="LARGE RIBOSOMAL SUBUNIT PROTEIN BL31C"/>
    <property type="match status" value="1"/>
</dbReference>
<dbReference type="Gene3D" id="4.10.830.30">
    <property type="entry name" value="Ribosomal protein L31"/>
    <property type="match status" value="1"/>
</dbReference>
<comment type="caution">
    <text evidence="8">The sequence shown here is derived from an EMBL/GenBank/DDBJ whole genome shotgun (WGS) entry which is preliminary data.</text>
</comment>
<proteinExistence type="inferred from homology"/>
<dbReference type="Proteomes" id="UP000246104">
    <property type="component" value="Unassembled WGS sequence"/>
</dbReference>
<dbReference type="Pfam" id="PF01197">
    <property type="entry name" value="Ribosomal_L31"/>
    <property type="match status" value="1"/>
</dbReference>
<dbReference type="SUPFAM" id="SSF143800">
    <property type="entry name" value="L28p-like"/>
    <property type="match status" value="1"/>
</dbReference>
<evidence type="ECO:0000256" key="4">
    <source>
        <dbReference type="ARBA" id="ARBA00022980"/>
    </source>
</evidence>
<dbReference type="PROSITE" id="PS51257">
    <property type="entry name" value="PROKAR_LIPOPROTEIN"/>
    <property type="match status" value="1"/>
</dbReference>
<accession>A0A317JPP7</accession>
<dbReference type="InterPro" id="IPR034704">
    <property type="entry name" value="Ribosomal_bL28/bL31-like_sf"/>
</dbReference>
<name>A0A317JPP7_9BACT</name>
<evidence type="ECO:0000256" key="6">
    <source>
        <dbReference type="ARBA" id="ARBA00035687"/>
    </source>
</evidence>
<feature type="binding site" evidence="7">
    <location>
        <position position="40"/>
    </location>
    <ligand>
        <name>Zn(2+)</name>
        <dbReference type="ChEBI" id="CHEBI:29105"/>
    </ligand>
</feature>
<evidence type="ECO:0000256" key="5">
    <source>
        <dbReference type="ARBA" id="ARBA00023274"/>
    </source>
</evidence>
<dbReference type="PANTHER" id="PTHR33280">
    <property type="entry name" value="50S RIBOSOMAL PROTEIN L31, CHLOROPLASTIC"/>
    <property type="match status" value="1"/>
</dbReference>
<keyword evidence="7" id="KW-0479">Metal-binding</keyword>
<dbReference type="InterPro" id="IPR027491">
    <property type="entry name" value="Ribosomal_bL31_A"/>
</dbReference>
<evidence type="ECO:0000256" key="7">
    <source>
        <dbReference type="HAMAP-Rule" id="MF_00501"/>
    </source>
</evidence>
<evidence type="ECO:0000256" key="2">
    <source>
        <dbReference type="ARBA" id="ARBA00022730"/>
    </source>
</evidence>
<feature type="binding site" evidence="7">
    <location>
        <position position="37"/>
    </location>
    <ligand>
        <name>Zn(2+)</name>
        <dbReference type="ChEBI" id="CHEBI:29105"/>
    </ligand>
</feature>
<dbReference type="InterPro" id="IPR002150">
    <property type="entry name" value="Ribosomal_bL31"/>
</dbReference>
<dbReference type="GO" id="GO:0005840">
    <property type="term" value="C:ribosome"/>
    <property type="evidence" value="ECO:0007669"/>
    <property type="project" value="UniProtKB-KW"/>
</dbReference>
<dbReference type="NCBIfam" id="NF000612">
    <property type="entry name" value="PRK00019.1"/>
    <property type="match status" value="1"/>
</dbReference>
<dbReference type="GO" id="GO:0006412">
    <property type="term" value="P:translation"/>
    <property type="evidence" value="ECO:0007669"/>
    <property type="project" value="UniProtKB-UniRule"/>
</dbReference>
<feature type="binding site" evidence="7">
    <location>
        <position position="19"/>
    </location>
    <ligand>
        <name>Zn(2+)</name>
        <dbReference type="ChEBI" id="CHEBI:29105"/>
    </ligand>
</feature>
<dbReference type="GO" id="GO:1990904">
    <property type="term" value="C:ribonucleoprotein complex"/>
    <property type="evidence" value="ECO:0007669"/>
    <property type="project" value="UniProtKB-KW"/>
</dbReference>
<keyword evidence="2 7" id="KW-0699">rRNA-binding</keyword>
<dbReference type="PRINTS" id="PR01249">
    <property type="entry name" value="RIBOSOMALL31"/>
</dbReference>